<dbReference type="GO" id="GO:0046872">
    <property type="term" value="F:metal ion binding"/>
    <property type="evidence" value="ECO:0007669"/>
    <property type="project" value="UniProtKB-KW"/>
</dbReference>
<evidence type="ECO:0000256" key="2">
    <source>
        <dbReference type="ARBA" id="ARBA00022723"/>
    </source>
</evidence>
<dbReference type="Gene3D" id="3.30.9.10">
    <property type="entry name" value="D-Amino Acid Oxidase, subunit A, domain 2"/>
    <property type="match status" value="1"/>
</dbReference>
<keyword evidence="5" id="KW-1015">Disulfide bond</keyword>
<dbReference type="PRINTS" id="PR00162">
    <property type="entry name" value="RIESKE"/>
</dbReference>
<keyword evidence="3" id="KW-0408">Iron</keyword>
<dbReference type="InterPro" id="IPR017941">
    <property type="entry name" value="Rieske_2Fe-2S"/>
</dbReference>
<keyword evidence="2" id="KW-0479">Metal-binding</keyword>
<evidence type="ECO:0000313" key="7">
    <source>
        <dbReference type="EMBL" id="TDU88047.1"/>
    </source>
</evidence>
<dbReference type="GO" id="GO:0016705">
    <property type="term" value="F:oxidoreductase activity, acting on paired donors, with incorporation or reduction of molecular oxygen"/>
    <property type="evidence" value="ECO:0007669"/>
    <property type="project" value="UniProtKB-ARBA"/>
</dbReference>
<feature type="domain" description="Rieske" evidence="6">
    <location>
        <begin position="425"/>
        <end position="508"/>
    </location>
</feature>
<dbReference type="Pfam" id="PF00355">
    <property type="entry name" value="Rieske"/>
    <property type="match status" value="1"/>
</dbReference>
<dbReference type="InterPro" id="IPR006076">
    <property type="entry name" value="FAD-dep_OxRdtase"/>
</dbReference>
<dbReference type="InterPro" id="IPR036188">
    <property type="entry name" value="FAD/NAD-bd_sf"/>
</dbReference>
<protein>
    <submittedName>
        <fullName evidence="7">Glycine/D-amino acid oxidase-like deaminating enzyme</fullName>
    </submittedName>
</protein>
<dbReference type="OrthoDB" id="9767869at2"/>
<keyword evidence="8" id="KW-1185">Reference proteome</keyword>
<dbReference type="InterPro" id="IPR036922">
    <property type="entry name" value="Rieske_2Fe-2S_sf"/>
</dbReference>
<dbReference type="Pfam" id="PF01266">
    <property type="entry name" value="DAO"/>
    <property type="match status" value="1"/>
</dbReference>
<dbReference type="Gene3D" id="2.102.10.10">
    <property type="entry name" value="Rieske [2Fe-2S] iron-sulphur domain"/>
    <property type="match status" value="1"/>
</dbReference>
<dbReference type="InterPro" id="IPR005805">
    <property type="entry name" value="Rieske_Fe-S_prot_C"/>
</dbReference>
<dbReference type="EMBL" id="SOCE01000001">
    <property type="protein sequence ID" value="TDU88047.1"/>
    <property type="molecule type" value="Genomic_DNA"/>
</dbReference>
<keyword evidence="4" id="KW-0411">Iron-sulfur</keyword>
<evidence type="ECO:0000256" key="5">
    <source>
        <dbReference type="ARBA" id="ARBA00023157"/>
    </source>
</evidence>
<dbReference type="Gene3D" id="3.50.50.60">
    <property type="entry name" value="FAD/NAD(P)-binding domain"/>
    <property type="match status" value="1"/>
</dbReference>
<evidence type="ECO:0000256" key="4">
    <source>
        <dbReference type="ARBA" id="ARBA00023014"/>
    </source>
</evidence>
<dbReference type="GO" id="GO:0005737">
    <property type="term" value="C:cytoplasm"/>
    <property type="evidence" value="ECO:0007669"/>
    <property type="project" value="TreeGrafter"/>
</dbReference>
<dbReference type="AlphaFoldDB" id="A0A4R7TA09"/>
<reference evidence="7 8" key="1">
    <citation type="submission" date="2019-03" db="EMBL/GenBank/DDBJ databases">
        <title>Genomic Encyclopedia of Type Strains, Phase III (KMG-III): the genomes of soil and plant-associated and newly described type strains.</title>
        <authorList>
            <person name="Whitman W."/>
        </authorList>
    </citation>
    <scope>NUCLEOTIDE SEQUENCE [LARGE SCALE GENOMIC DNA]</scope>
    <source>
        <strain evidence="7 8">VKM Ac-2575</strain>
    </source>
</reference>
<proteinExistence type="predicted"/>
<dbReference type="SUPFAM" id="SSF50022">
    <property type="entry name" value="ISP domain"/>
    <property type="match status" value="1"/>
</dbReference>
<evidence type="ECO:0000259" key="6">
    <source>
        <dbReference type="PROSITE" id="PS51296"/>
    </source>
</evidence>
<keyword evidence="1" id="KW-0001">2Fe-2S</keyword>
<dbReference type="RefSeq" id="WP_133977732.1">
    <property type="nucleotide sequence ID" value="NZ_SOCE01000001.1"/>
</dbReference>
<dbReference type="GO" id="GO:0004497">
    <property type="term" value="F:monooxygenase activity"/>
    <property type="evidence" value="ECO:0007669"/>
    <property type="project" value="UniProtKB-ARBA"/>
</dbReference>
<evidence type="ECO:0000313" key="8">
    <source>
        <dbReference type="Proteomes" id="UP000295151"/>
    </source>
</evidence>
<gene>
    <name evidence="7" type="ORF">EV138_1586</name>
</gene>
<accession>A0A4R7TA09</accession>
<name>A0A4R7TA09_9ACTN</name>
<comment type="caution">
    <text evidence="7">The sequence shown here is derived from an EMBL/GenBank/DDBJ whole genome shotgun (WGS) entry which is preliminary data.</text>
</comment>
<dbReference type="PANTHER" id="PTHR13847:SF274">
    <property type="entry name" value="RIESKE 2FE-2S IRON-SULFUR PROTEIN YHFW-RELATED"/>
    <property type="match status" value="1"/>
</dbReference>
<dbReference type="Proteomes" id="UP000295151">
    <property type="component" value="Unassembled WGS sequence"/>
</dbReference>
<organism evidence="7 8">
    <name type="scientific">Kribbella voronezhensis</name>
    <dbReference type="NCBI Taxonomy" id="2512212"/>
    <lineage>
        <taxon>Bacteria</taxon>
        <taxon>Bacillati</taxon>
        <taxon>Actinomycetota</taxon>
        <taxon>Actinomycetes</taxon>
        <taxon>Propionibacteriales</taxon>
        <taxon>Kribbellaceae</taxon>
        <taxon>Kribbella</taxon>
    </lineage>
</organism>
<dbReference type="PANTHER" id="PTHR13847">
    <property type="entry name" value="SARCOSINE DEHYDROGENASE-RELATED"/>
    <property type="match status" value="1"/>
</dbReference>
<dbReference type="GO" id="GO:0016020">
    <property type="term" value="C:membrane"/>
    <property type="evidence" value="ECO:0007669"/>
    <property type="project" value="InterPro"/>
</dbReference>
<evidence type="ECO:0000256" key="1">
    <source>
        <dbReference type="ARBA" id="ARBA00022714"/>
    </source>
</evidence>
<sequence length="508" mass="52809">MSGHGVWLETAELPRFEPAAGDLTADVVVIGGGVIGMTTALMLADDGAEVIVLEALQVGARTSGHTTGKVTSQHGAIYRDLVDRHGRETAARYGAANEAAIARVADQIGALGIDCELSRTSSFAYTADAAAEEDLKREATLAAELGLPASFVRGSEIGLPQAIAGVEFTGQLQLHPAKYLAGLTRAAVERGCRIFGRTRVTEVDTSSDGVTVTTANGATVAAGHAVMATLSPLGTTGGYFARIRPRRSWGIAVRLSVPAPAGMAISIDDPVRSTRPWPGGGPNGLIVVGAGPETTSPGDADSQAQADTEANYEALLDWVRSTWGTGEISAEYRWSAHDYATPDLLPYIGTAPGSDRLLVATGMNKWGLTQGTVAAAILADLVAGRKHPDADLYTANRIGGVAAVAQLVKENLSVGKDFALGHVTRLSGGVDHLEPGEGGLLQHGKDTVGAYRDSEGELHLVKPVCTHLGCGLVWNRADTTWDCSCHGSRFGPDGEILDGPATSRLARP</sequence>
<evidence type="ECO:0000256" key="3">
    <source>
        <dbReference type="ARBA" id="ARBA00023004"/>
    </source>
</evidence>
<dbReference type="GO" id="GO:0051537">
    <property type="term" value="F:2 iron, 2 sulfur cluster binding"/>
    <property type="evidence" value="ECO:0007669"/>
    <property type="project" value="UniProtKB-KW"/>
</dbReference>
<dbReference type="PROSITE" id="PS51296">
    <property type="entry name" value="RIESKE"/>
    <property type="match status" value="1"/>
</dbReference>
<dbReference type="SUPFAM" id="SSF51905">
    <property type="entry name" value="FAD/NAD(P)-binding domain"/>
    <property type="match status" value="1"/>
</dbReference>